<evidence type="ECO:0000313" key="12">
    <source>
        <dbReference type="Proteomes" id="UP001197770"/>
    </source>
</evidence>
<comment type="function">
    <text evidence="1">Required for nicotinamide riboside transport across the inner membrane.</text>
</comment>
<keyword evidence="5" id="KW-0813">Transport</keyword>
<evidence type="ECO:0000256" key="8">
    <source>
        <dbReference type="ARBA" id="ARBA00022989"/>
    </source>
</evidence>
<feature type="transmembrane region" description="Helical" evidence="10">
    <location>
        <begin position="145"/>
        <end position="161"/>
    </location>
</feature>
<evidence type="ECO:0000313" key="11">
    <source>
        <dbReference type="EMBL" id="MCC4214164.1"/>
    </source>
</evidence>
<sequence>MEDFLMNFVWLQWIGTAFGITQVLLARQNNVNNYIFGIIGILISIWVLYHSKLYADIILHLYYFVMSVYGWLYWKFGKKQEEAPISYSSQKEHLQALGIVAGCFVIMVFWLTRYTNSDVPYWDSVVSAFAWAGMWLMARRKIENWIYLNISNIVAIPLLIYKELYIYAGLTGFLFCVAISGYIKWRKLIQKEQHEQLVHT</sequence>
<evidence type="ECO:0000256" key="2">
    <source>
        <dbReference type="ARBA" id="ARBA00004651"/>
    </source>
</evidence>
<dbReference type="EMBL" id="JAJGMW010000025">
    <property type="protein sequence ID" value="MCC4214164.1"/>
    <property type="molecule type" value="Genomic_DNA"/>
</dbReference>
<dbReference type="RefSeq" id="WP_228231230.1">
    <property type="nucleotide sequence ID" value="NZ_JAJGMW010000025.1"/>
</dbReference>
<comment type="similarity">
    <text evidence="3">Belongs to the nicotinamide ribonucleoside (NR) uptake permease (TC 4.B.1) family.</text>
</comment>
<proteinExistence type="inferred from homology"/>
<keyword evidence="7 10" id="KW-0812">Transmembrane</keyword>
<evidence type="ECO:0000256" key="5">
    <source>
        <dbReference type="ARBA" id="ARBA00022448"/>
    </source>
</evidence>
<evidence type="ECO:0000256" key="6">
    <source>
        <dbReference type="ARBA" id="ARBA00022475"/>
    </source>
</evidence>
<dbReference type="Proteomes" id="UP001197770">
    <property type="component" value="Unassembled WGS sequence"/>
</dbReference>
<dbReference type="NCBIfam" id="TIGR01528">
    <property type="entry name" value="NMN_trans_PnuC"/>
    <property type="match status" value="1"/>
</dbReference>
<evidence type="ECO:0000256" key="4">
    <source>
        <dbReference type="ARBA" id="ARBA00017522"/>
    </source>
</evidence>
<dbReference type="Pfam" id="PF04973">
    <property type="entry name" value="NMN_transporter"/>
    <property type="match status" value="1"/>
</dbReference>
<gene>
    <name evidence="11" type="primary">pnuC</name>
    <name evidence="11" type="ORF">LLW17_15665</name>
</gene>
<evidence type="ECO:0000256" key="9">
    <source>
        <dbReference type="ARBA" id="ARBA00023136"/>
    </source>
</evidence>
<feature type="transmembrane region" description="Helical" evidence="10">
    <location>
        <begin position="33"/>
        <end position="51"/>
    </location>
</feature>
<dbReference type="InterPro" id="IPR006419">
    <property type="entry name" value="NMN_transpt_PnuC"/>
</dbReference>
<evidence type="ECO:0000256" key="10">
    <source>
        <dbReference type="SAM" id="Phobius"/>
    </source>
</evidence>
<feature type="transmembrane region" description="Helical" evidence="10">
    <location>
        <begin position="119"/>
        <end position="138"/>
    </location>
</feature>
<feature type="transmembrane region" description="Helical" evidence="10">
    <location>
        <begin position="6"/>
        <end position="26"/>
    </location>
</feature>
<feature type="transmembrane region" description="Helical" evidence="10">
    <location>
        <begin position="57"/>
        <end position="74"/>
    </location>
</feature>
<reference evidence="11 12" key="1">
    <citation type="submission" date="2021-11" db="EMBL/GenBank/DDBJ databases">
        <title>Seasonal and diel survey of microbial diversity of the Tyrrhenian coast.</title>
        <authorList>
            <person name="Gattoni G."/>
            <person name="Corral P."/>
        </authorList>
    </citation>
    <scope>NUCLEOTIDE SEQUENCE [LARGE SCALE GENOMIC DNA]</scope>
    <source>
        <strain evidence="11 12">Mr9</strain>
    </source>
</reference>
<comment type="caution">
    <text evidence="11">The sequence shown here is derived from an EMBL/GenBank/DDBJ whole genome shotgun (WGS) entry which is preliminary data.</text>
</comment>
<feature type="transmembrane region" description="Helical" evidence="10">
    <location>
        <begin position="167"/>
        <end position="185"/>
    </location>
</feature>
<evidence type="ECO:0000256" key="1">
    <source>
        <dbReference type="ARBA" id="ARBA00002672"/>
    </source>
</evidence>
<evidence type="ECO:0000256" key="3">
    <source>
        <dbReference type="ARBA" id="ARBA00006669"/>
    </source>
</evidence>
<feature type="transmembrane region" description="Helical" evidence="10">
    <location>
        <begin position="94"/>
        <end position="113"/>
    </location>
</feature>
<dbReference type="PANTHER" id="PTHR36122">
    <property type="entry name" value="NICOTINAMIDE RIBOSIDE TRANSPORTER PNUC"/>
    <property type="match status" value="1"/>
</dbReference>
<organism evidence="11 12">
    <name type="scientific">Leeuwenhoekiella parthenopeia</name>
    <dbReference type="NCBI Taxonomy" id="2890320"/>
    <lineage>
        <taxon>Bacteria</taxon>
        <taxon>Pseudomonadati</taxon>
        <taxon>Bacteroidota</taxon>
        <taxon>Flavobacteriia</taxon>
        <taxon>Flavobacteriales</taxon>
        <taxon>Flavobacteriaceae</taxon>
        <taxon>Leeuwenhoekiella</taxon>
    </lineage>
</organism>
<evidence type="ECO:0000256" key="7">
    <source>
        <dbReference type="ARBA" id="ARBA00022692"/>
    </source>
</evidence>
<keyword evidence="12" id="KW-1185">Reference proteome</keyword>
<dbReference type="PANTHER" id="PTHR36122:SF2">
    <property type="entry name" value="NICOTINAMIDE RIBOSIDE TRANSPORTER PNUC"/>
    <property type="match status" value="1"/>
</dbReference>
<keyword evidence="8 10" id="KW-1133">Transmembrane helix</keyword>
<keyword evidence="6" id="KW-1003">Cell membrane</keyword>
<comment type="subcellular location">
    <subcellularLocation>
        <location evidence="2">Cell membrane</location>
        <topology evidence="2">Multi-pass membrane protein</topology>
    </subcellularLocation>
</comment>
<accession>A0ABS8GW80</accession>
<protein>
    <recommendedName>
        <fullName evidence="4">Nicotinamide riboside transporter PnuC</fullName>
    </recommendedName>
</protein>
<name>A0ABS8GW80_9FLAO</name>
<keyword evidence="9 10" id="KW-0472">Membrane</keyword>